<accession>A0A1B3BDP6</accession>
<dbReference type="InterPro" id="IPR012338">
    <property type="entry name" value="Beta-lactam/transpept-like"/>
</dbReference>
<evidence type="ECO:0000256" key="1">
    <source>
        <dbReference type="SAM" id="SignalP"/>
    </source>
</evidence>
<proteinExistence type="predicted"/>
<feature type="domain" description="Beta-lactamase-related" evidence="2">
    <location>
        <begin position="54"/>
        <end position="377"/>
    </location>
</feature>
<evidence type="ECO:0000259" key="2">
    <source>
        <dbReference type="Pfam" id="PF00144"/>
    </source>
</evidence>
<dbReference type="PROSITE" id="PS51257">
    <property type="entry name" value="PROKAR_LIPOPROTEIN"/>
    <property type="match status" value="1"/>
</dbReference>
<dbReference type="SUPFAM" id="SSF56601">
    <property type="entry name" value="beta-lactamase/transpeptidase-like"/>
    <property type="match status" value="1"/>
</dbReference>
<dbReference type="AlphaFoldDB" id="A0A1B3BDP6"/>
<feature type="signal peptide" evidence="1">
    <location>
        <begin position="1"/>
        <end position="20"/>
    </location>
</feature>
<dbReference type="Pfam" id="PF00144">
    <property type="entry name" value="Beta-lactamase"/>
    <property type="match status" value="1"/>
</dbReference>
<evidence type="ECO:0000313" key="3">
    <source>
        <dbReference type="EMBL" id="AOE50920.1"/>
    </source>
</evidence>
<dbReference type="PANTHER" id="PTHR46825:SF9">
    <property type="entry name" value="BETA-LACTAMASE-RELATED DOMAIN-CONTAINING PROTEIN"/>
    <property type="match status" value="1"/>
</dbReference>
<dbReference type="EMBL" id="CP012418">
    <property type="protein sequence ID" value="AOE50920.1"/>
    <property type="molecule type" value="Genomic_DNA"/>
</dbReference>
<feature type="chain" id="PRO_5008544204" description="Beta-lactamase-related domain-containing protein" evidence="1">
    <location>
        <begin position="21"/>
        <end position="479"/>
    </location>
</feature>
<keyword evidence="4" id="KW-1185">Reference proteome</keyword>
<dbReference type="RefSeq" id="WP_068993895.1">
    <property type="nucleotide sequence ID" value="NZ_CP012418.1"/>
</dbReference>
<keyword evidence="1" id="KW-0732">Signal</keyword>
<organism evidence="3 4">
    <name type="scientific">Kangiella sediminilitoris</name>
    <dbReference type="NCBI Taxonomy" id="1144748"/>
    <lineage>
        <taxon>Bacteria</taxon>
        <taxon>Pseudomonadati</taxon>
        <taxon>Pseudomonadota</taxon>
        <taxon>Gammaproteobacteria</taxon>
        <taxon>Kangiellales</taxon>
        <taxon>Kangiellaceae</taxon>
        <taxon>Kangiella</taxon>
    </lineage>
</organism>
<dbReference type="KEGG" id="ksd:KS2013_2215"/>
<dbReference type="InterPro" id="IPR001466">
    <property type="entry name" value="Beta-lactam-related"/>
</dbReference>
<dbReference type="OrthoDB" id="9799367at2"/>
<dbReference type="PANTHER" id="PTHR46825">
    <property type="entry name" value="D-ALANYL-D-ALANINE-CARBOXYPEPTIDASE/ENDOPEPTIDASE AMPH"/>
    <property type="match status" value="1"/>
</dbReference>
<name>A0A1B3BDP6_9GAMM</name>
<protein>
    <recommendedName>
        <fullName evidence="2">Beta-lactamase-related domain-containing protein</fullName>
    </recommendedName>
</protein>
<reference evidence="4" key="1">
    <citation type="submission" date="2015-08" db="EMBL/GenBank/DDBJ databases">
        <authorList>
            <person name="Kim K.M."/>
        </authorList>
    </citation>
    <scope>NUCLEOTIDE SEQUENCE [LARGE SCALE GENOMIC DNA]</scope>
    <source>
        <strain evidence="4">KCTC 23892</strain>
    </source>
</reference>
<gene>
    <name evidence="3" type="ORF">KS2013_2215</name>
</gene>
<dbReference type="STRING" id="1144748.KS2013_2215"/>
<dbReference type="Proteomes" id="UP000094147">
    <property type="component" value="Chromosome"/>
</dbReference>
<sequence precursor="true">MRIIYALLTSLLVSSCYVAAKQELQDTDNQSSRANNIEQNLTPIYSIKGKTPRKSIQDFMQRDKIPGLSMTFIDKGQIAWTRTYGYSNLENKTKVTKDTVFAAGSVSKPVSATAALALVDQGVLTLDSDVNQYLKGWTVPENEYTKNEKVTLRRLISHTAGFNRYFHSRYSPKEQMPTVEQMLSGEAPSKDQPAKLIYEPGYGYKYSNPGYLVLEELLTDVTQQSFVETLDELVLKPSGMSHSSFQQPIAAHLKDKKATGYSANQKPYPYRAYSFKALGGLWATSNDLGRWLITLLNDHHAGTNTLLSQKLTNQIFDQDGNRLSFALWAWKDDIVFRHTGHNPGFTSFVFGSVNNQQAIVVMTNSDNTQDLFDHIQRAVAEEYQWDYFRPEAYDVYQGETIDLLKISRQFEWNGNYMNFSDEEDGFYMQINNERFLLVPIAKNQFLSPDNSLKIIFDEDNLDQVTIWKANGDRTTANRM</sequence>
<evidence type="ECO:0000313" key="4">
    <source>
        <dbReference type="Proteomes" id="UP000094147"/>
    </source>
</evidence>
<dbReference type="Gene3D" id="3.40.710.10">
    <property type="entry name" value="DD-peptidase/beta-lactamase superfamily"/>
    <property type="match status" value="1"/>
</dbReference>
<dbReference type="InterPro" id="IPR050491">
    <property type="entry name" value="AmpC-like"/>
</dbReference>